<accession>A0A6I3R0C7</accession>
<name>A0A6I3R0C7_9FIRM</name>
<comment type="caution">
    <text evidence="1">The sequence shown here is derived from an EMBL/GenBank/DDBJ whole genome shotgun (WGS) entry which is preliminary data.</text>
</comment>
<protein>
    <submittedName>
        <fullName evidence="1">Uncharacterized protein</fullName>
    </submittedName>
</protein>
<proteinExistence type="predicted"/>
<evidence type="ECO:0000313" key="3">
    <source>
        <dbReference type="Proteomes" id="UP000449193"/>
    </source>
</evidence>
<evidence type="ECO:0000313" key="4">
    <source>
        <dbReference type="Proteomes" id="UP000472755"/>
    </source>
</evidence>
<dbReference type="AlphaFoldDB" id="A0A6I3R0C7"/>
<dbReference type="RefSeq" id="WP_117473289.1">
    <property type="nucleotide sequence ID" value="NZ_WMZL01000030.1"/>
</dbReference>
<dbReference type="EMBL" id="WMZR01000016">
    <property type="protein sequence ID" value="MTS52346.1"/>
    <property type="molecule type" value="Genomic_DNA"/>
</dbReference>
<dbReference type="EMBL" id="WMZU01000035">
    <property type="protein sequence ID" value="MTS28730.1"/>
    <property type="molecule type" value="Genomic_DNA"/>
</dbReference>
<gene>
    <name evidence="2" type="ORF">GMD52_12460</name>
    <name evidence="1" type="ORF">GMD59_15760</name>
</gene>
<evidence type="ECO:0000313" key="1">
    <source>
        <dbReference type="EMBL" id="MTS28730.1"/>
    </source>
</evidence>
<organism evidence="1 4">
    <name type="scientific">Ruthenibacterium lactatiformans</name>
    <dbReference type="NCBI Taxonomy" id="1550024"/>
    <lineage>
        <taxon>Bacteria</taxon>
        <taxon>Bacillati</taxon>
        <taxon>Bacillota</taxon>
        <taxon>Clostridia</taxon>
        <taxon>Eubacteriales</taxon>
        <taxon>Oscillospiraceae</taxon>
        <taxon>Ruthenibacterium</taxon>
    </lineage>
</organism>
<dbReference type="Proteomes" id="UP000472755">
    <property type="component" value="Unassembled WGS sequence"/>
</dbReference>
<evidence type="ECO:0000313" key="2">
    <source>
        <dbReference type="EMBL" id="MTS52346.1"/>
    </source>
</evidence>
<sequence length="90" mass="10582">MSKYEHSGDLFEDLKEWLGCQFISDINSEEFQCEACWALISPIFTGYTLEQSQDMMEYLSLNQYTQITNENEAKSILQQHLVERRNFSEG</sequence>
<dbReference type="Proteomes" id="UP000449193">
    <property type="component" value="Unassembled WGS sequence"/>
</dbReference>
<reference evidence="3 4" key="1">
    <citation type="journal article" date="2019" name="Nat. Med.">
        <title>A library of human gut bacterial isolates paired with longitudinal multiomics data enables mechanistic microbiome research.</title>
        <authorList>
            <person name="Poyet M."/>
            <person name="Groussin M."/>
            <person name="Gibbons S.M."/>
            <person name="Avila-Pacheco J."/>
            <person name="Jiang X."/>
            <person name="Kearney S.M."/>
            <person name="Perrotta A.R."/>
            <person name="Berdy B."/>
            <person name="Zhao S."/>
            <person name="Lieberman T.D."/>
            <person name="Swanson P.K."/>
            <person name="Smith M."/>
            <person name="Roesemann S."/>
            <person name="Alexander J.E."/>
            <person name="Rich S.A."/>
            <person name="Livny J."/>
            <person name="Vlamakis H."/>
            <person name="Clish C."/>
            <person name="Bullock K."/>
            <person name="Deik A."/>
            <person name="Scott J."/>
            <person name="Pierce K.A."/>
            <person name="Xavier R.J."/>
            <person name="Alm E.J."/>
        </authorList>
    </citation>
    <scope>NUCLEOTIDE SEQUENCE [LARGE SCALE GENOMIC DNA]</scope>
    <source>
        <strain evidence="1 4">BIOML-A4</strain>
        <strain evidence="2 3">BIOML-A7</strain>
    </source>
</reference>